<dbReference type="Pfam" id="PF21102">
    <property type="entry name" value="DprA_N"/>
    <property type="match status" value="1"/>
</dbReference>
<comment type="caution">
    <text evidence="4">The sequence shown here is derived from an EMBL/GenBank/DDBJ whole genome shotgun (WGS) entry which is preliminary data.</text>
</comment>
<dbReference type="InterPro" id="IPR041614">
    <property type="entry name" value="DprA_WH"/>
</dbReference>
<evidence type="ECO:0000259" key="2">
    <source>
        <dbReference type="Pfam" id="PF02481"/>
    </source>
</evidence>
<protein>
    <submittedName>
        <fullName evidence="4">DNA-binding protein</fullName>
    </submittedName>
</protein>
<keyword evidence="4" id="KW-0238">DNA-binding</keyword>
<comment type="similarity">
    <text evidence="1">Belongs to the DprA/Smf family.</text>
</comment>
<name>A0A423Q142_9GAMM</name>
<dbReference type="Gene3D" id="1.10.10.10">
    <property type="entry name" value="Winged helix-like DNA-binding domain superfamily/Winged helix DNA-binding domain"/>
    <property type="match status" value="1"/>
</dbReference>
<dbReference type="GO" id="GO:0003677">
    <property type="term" value="F:DNA binding"/>
    <property type="evidence" value="ECO:0007669"/>
    <property type="project" value="UniProtKB-KW"/>
</dbReference>
<dbReference type="SUPFAM" id="SSF102405">
    <property type="entry name" value="MCP/YpsA-like"/>
    <property type="match status" value="1"/>
</dbReference>
<evidence type="ECO:0000256" key="1">
    <source>
        <dbReference type="ARBA" id="ARBA00006525"/>
    </source>
</evidence>
<dbReference type="PANTHER" id="PTHR43022:SF1">
    <property type="entry name" value="PROTEIN SMF"/>
    <property type="match status" value="1"/>
</dbReference>
<dbReference type="PANTHER" id="PTHR43022">
    <property type="entry name" value="PROTEIN SMF"/>
    <property type="match status" value="1"/>
</dbReference>
<dbReference type="FunCoup" id="A0A423Q142">
    <property type="interactions" value="316"/>
</dbReference>
<sequence>MSTRDAWLRLANTPGIGAVTVERLLARYGDAPTALAASEQALKEAGVSAPARAALAEPNPAYLQGITDWLAADRMHHFIPMDDPRFPASLAGLEPIPPWLYGLGDTDLLDYPAIAIVGSRNPSHAGRAAAQEFGQALAAAGFVVVSGLASGIDAAAHEGALAANGMTIAVTGTGLDRVYPAANRALARRIADSGLLVSEFPLGTQPARGNFPRRNRIIAGLSTATLVVEAARASGSLITARLASAAGREVFAMPGSIHNPLARGCHQLIRDGAKLVETTEHIIEEIAAVLPGYRAAPRAETRETQASGMPDKTAEAAEDPLLAAVGHDPVRMDTLIARTGWRADEVSSRLLILELEGRIKALPGGLYIRSG</sequence>
<dbReference type="Gene3D" id="3.40.50.450">
    <property type="match status" value="1"/>
</dbReference>
<reference evidence="4 5" key="1">
    <citation type="submission" date="2013-10" db="EMBL/GenBank/DDBJ databases">
        <title>Salinisphaera japonica YTM-1 Genome Sequencing.</title>
        <authorList>
            <person name="Lai Q."/>
            <person name="Li C."/>
            <person name="Shao Z."/>
        </authorList>
    </citation>
    <scope>NUCLEOTIDE SEQUENCE [LARGE SCALE GENOMIC DNA]</scope>
    <source>
        <strain evidence="4 5">YTM-1</strain>
    </source>
</reference>
<dbReference type="InterPro" id="IPR036388">
    <property type="entry name" value="WH-like_DNA-bd_sf"/>
</dbReference>
<accession>A0A423Q142</accession>
<evidence type="ECO:0000313" key="4">
    <source>
        <dbReference type="EMBL" id="ROO31940.1"/>
    </source>
</evidence>
<dbReference type="RefSeq" id="WP_123656968.1">
    <property type="nucleotide sequence ID" value="NZ_AYKG01000003.1"/>
</dbReference>
<feature type="domain" description="DprA winged helix" evidence="3">
    <location>
        <begin position="308"/>
        <end position="365"/>
    </location>
</feature>
<feature type="domain" description="Smf/DprA SLOG" evidence="2">
    <location>
        <begin position="78"/>
        <end position="286"/>
    </location>
</feature>
<dbReference type="Proteomes" id="UP000285310">
    <property type="component" value="Unassembled WGS sequence"/>
</dbReference>
<dbReference type="InterPro" id="IPR057666">
    <property type="entry name" value="DrpA_SLOG"/>
</dbReference>
<evidence type="ECO:0000313" key="5">
    <source>
        <dbReference type="Proteomes" id="UP000285310"/>
    </source>
</evidence>
<dbReference type="InParanoid" id="A0A423Q142"/>
<dbReference type="EMBL" id="AYKG01000003">
    <property type="protein sequence ID" value="ROO31940.1"/>
    <property type="molecule type" value="Genomic_DNA"/>
</dbReference>
<dbReference type="AlphaFoldDB" id="A0A423Q142"/>
<evidence type="ECO:0000259" key="3">
    <source>
        <dbReference type="Pfam" id="PF17782"/>
    </source>
</evidence>
<dbReference type="OrthoDB" id="9785707at2"/>
<dbReference type="InterPro" id="IPR003488">
    <property type="entry name" value="DprA"/>
</dbReference>
<proteinExistence type="inferred from homology"/>
<dbReference type="Pfam" id="PF17782">
    <property type="entry name" value="WHD_DprA"/>
    <property type="match status" value="1"/>
</dbReference>
<dbReference type="Pfam" id="PF02481">
    <property type="entry name" value="DNA_processg_A"/>
    <property type="match status" value="1"/>
</dbReference>
<gene>
    <name evidence="4" type="ORF">SAJA_01945</name>
</gene>
<dbReference type="NCBIfam" id="TIGR00732">
    <property type="entry name" value="dprA"/>
    <property type="match status" value="1"/>
</dbReference>
<keyword evidence="5" id="KW-1185">Reference proteome</keyword>
<dbReference type="GO" id="GO:0009294">
    <property type="term" value="P:DNA-mediated transformation"/>
    <property type="evidence" value="ECO:0007669"/>
    <property type="project" value="InterPro"/>
</dbReference>
<organism evidence="4 5">
    <name type="scientific">Salinisphaera japonica YTM-1</name>
    <dbReference type="NCBI Taxonomy" id="1209778"/>
    <lineage>
        <taxon>Bacteria</taxon>
        <taxon>Pseudomonadati</taxon>
        <taxon>Pseudomonadota</taxon>
        <taxon>Gammaproteobacteria</taxon>
        <taxon>Salinisphaerales</taxon>
        <taxon>Salinisphaeraceae</taxon>
        <taxon>Salinisphaera</taxon>
    </lineage>
</organism>